<keyword evidence="2" id="KW-1185">Reference proteome</keyword>
<comment type="caution">
    <text evidence="1">The sequence shown here is derived from an EMBL/GenBank/DDBJ whole genome shotgun (WGS) entry which is preliminary data.</text>
</comment>
<organism evidence="1 2">
    <name type="scientific">Rhodohalobacter sulfatireducens</name>
    <dbReference type="NCBI Taxonomy" id="2911366"/>
    <lineage>
        <taxon>Bacteria</taxon>
        <taxon>Pseudomonadati</taxon>
        <taxon>Balneolota</taxon>
        <taxon>Balneolia</taxon>
        <taxon>Balneolales</taxon>
        <taxon>Balneolaceae</taxon>
        <taxon>Rhodohalobacter</taxon>
    </lineage>
</organism>
<dbReference type="RefSeq" id="WP_237855544.1">
    <property type="nucleotide sequence ID" value="NZ_JAKLWS010000027.1"/>
</dbReference>
<evidence type="ECO:0000313" key="2">
    <source>
        <dbReference type="Proteomes" id="UP001165366"/>
    </source>
</evidence>
<dbReference type="Proteomes" id="UP001165366">
    <property type="component" value="Unassembled WGS sequence"/>
</dbReference>
<sequence>MKYIDNDEKEIIESYKRDGWISSENKLEEAIVKSAKKFRLKIKKN</sequence>
<evidence type="ECO:0000313" key="1">
    <source>
        <dbReference type="EMBL" id="MCG2590186.1"/>
    </source>
</evidence>
<reference evidence="1" key="1">
    <citation type="submission" date="2022-01" db="EMBL/GenBank/DDBJ databases">
        <authorList>
            <person name="Wang Y."/>
        </authorList>
    </citation>
    <scope>NUCLEOTIDE SEQUENCE</scope>
    <source>
        <strain evidence="1">WB101</strain>
    </source>
</reference>
<name>A0ABS9KH53_9BACT</name>
<protein>
    <submittedName>
        <fullName evidence="1">Uncharacterized protein</fullName>
    </submittedName>
</protein>
<reference evidence="1" key="2">
    <citation type="submission" date="2024-05" db="EMBL/GenBank/DDBJ databases">
        <title>Rhodohalobacter halophilus gen. nov., sp. nov., a moderately halophilic member of the family Balneolaceae.</title>
        <authorList>
            <person name="Xia J."/>
        </authorList>
    </citation>
    <scope>NUCLEOTIDE SEQUENCE</scope>
    <source>
        <strain evidence="1">WB101</strain>
    </source>
</reference>
<gene>
    <name evidence="1" type="ORF">L6773_16535</name>
</gene>
<proteinExistence type="predicted"/>
<accession>A0ABS9KH53</accession>
<dbReference type="EMBL" id="JAKLWS010000027">
    <property type="protein sequence ID" value="MCG2590186.1"/>
    <property type="molecule type" value="Genomic_DNA"/>
</dbReference>